<feature type="domain" description="DSBA-like thioredoxin" evidence="1">
    <location>
        <begin position="259"/>
        <end position="450"/>
    </location>
</feature>
<dbReference type="STRING" id="247633.GP2143_04550"/>
<dbReference type="PANTHER" id="PTHR42943:SF2">
    <property type="entry name" value="GLUTATHIONE S-TRANSFERASE KAPPA 1"/>
    <property type="match status" value="1"/>
</dbReference>
<dbReference type="Proteomes" id="UP000004931">
    <property type="component" value="Unassembled WGS sequence"/>
</dbReference>
<evidence type="ECO:0000313" key="2">
    <source>
        <dbReference type="EMBL" id="EAW31690.1"/>
    </source>
</evidence>
<dbReference type="PANTHER" id="PTHR42943">
    <property type="entry name" value="GLUTATHIONE S-TRANSFERASE KAPPA"/>
    <property type="match status" value="1"/>
</dbReference>
<dbReference type="EMBL" id="AAVT01000002">
    <property type="protein sequence ID" value="EAW31690.1"/>
    <property type="molecule type" value="Genomic_DNA"/>
</dbReference>
<dbReference type="InterPro" id="IPR001853">
    <property type="entry name" value="DSBA-like_thioredoxin_dom"/>
</dbReference>
<dbReference type="Pfam" id="PF01323">
    <property type="entry name" value="DSBA"/>
    <property type="match status" value="1"/>
</dbReference>
<organism evidence="2 3">
    <name type="scientific">marine gamma proteobacterium HTCC2143</name>
    <dbReference type="NCBI Taxonomy" id="247633"/>
    <lineage>
        <taxon>Bacteria</taxon>
        <taxon>Pseudomonadati</taxon>
        <taxon>Pseudomonadota</taxon>
        <taxon>Gammaproteobacteria</taxon>
        <taxon>Cellvibrionales</taxon>
        <taxon>Spongiibacteraceae</taxon>
        <taxon>BD1-7 clade</taxon>
    </lineage>
</organism>
<proteinExistence type="predicted"/>
<reference evidence="2 3" key="1">
    <citation type="journal article" date="2010" name="J. Bacteriol.">
        <title>Genome sequence of the oligotrophic marine Gammaproteobacterium HTCC2143, isolated from the Oregon Coast.</title>
        <authorList>
            <person name="Oh H.M."/>
            <person name="Kang I."/>
            <person name="Ferriera S."/>
            <person name="Giovannoni S.J."/>
            <person name="Cho J.C."/>
        </authorList>
    </citation>
    <scope>NUCLEOTIDE SEQUENCE [LARGE SCALE GENOMIC DNA]</scope>
    <source>
        <strain evidence="2 3">HTCC2143</strain>
    </source>
</reference>
<accession>A0YAW0</accession>
<dbReference type="InterPro" id="IPR036249">
    <property type="entry name" value="Thioredoxin-like_sf"/>
</dbReference>
<dbReference type="GO" id="GO:0016491">
    <property type="term" value="F:oxidoreductase activity"/>
    <property type="evidence" value="ECO:0007669"/>
    <property type="project" value="InterPro"/>
</dbReference>
<name>A0YAW0_9GAMM</name>
<protein>
    <submittedName>
        <fullName evidence="2">2-hydroxychromene-2-carboxylate isomerase, putative</fullName>
    </submittedName>
</protein>
<dbReference type="AlphaFoldDB" id="A0YAW0"/>
<dbReference type="OrthoDB" id="5244108at2"/>
<gene>
    <name evidence="2" type="ORF">GP2143_04550</name>
</gene>
<dbReference type="SUPFAM" id="SSF52833">
    <property type="entry name" value="Thioredoxin-like"/>
    <property type="match status" value="2"/>
</dbReference>
<evidence type="ECO:0000259" key="1">
    <source>
        <dbReference type="Pfam" id="PF01323"/>
    </source>
</evidence>
<dbReference type="eggNOG" id="COG3917">
    <property type="taxonomic scope" value="Bacteria"/>
</dbReference>
<dbReference type="GO" id="GO:0016853">
    <property type="term" value="F:isomerase activity"/>
    <property type="evidence" value="ECO:0007669"/>
    <property type="project" value="UniProtKB-KW"/>
</dbReference>
<keyword evidence="2" id="KW-0413">Isomerase</keyword>
<sequence length="457" mass="51829">MTEQFKDQGGVANMNPSALFRWLSSKFMTEMVSEKSLVKRRAKAEKLRLKKGLPHKVEYFHQINDGYSHLAMQLLQPLVENYDIDLTCHLVQGPSGDNLPEPDLLLELSRRDSQQIAPHYGLSFPPCDDKPGIELVSIAESILVNVGQDEFPAAAKAVGAALWAGDSLGLEQLEEQFGRCDDAETRDRIEKGTARRRKLNHYSGAMFFYAGEWYWGVDRMYHLEKRLLELGAKKGPDEALLYPRPTIDWGGAKDDGSITLEFYPSLRSPYTSVIFQQTVSLAKNSGVKLLVRPVLPMVMRGVPATREKGLYIFRDAAREARTLGLTWGSRIYDPIGKPVHRCYSLYPWARQKDREVELLDCFLKAAFNDGVNTNSDRGMRQVVENAGLLWDEAKQHIDGSDMLQELEANRLAMYEFGSWGVPSYRLLDQSGKTVLALWGQDRLWLFAREIKRLLNAP</sequence>
<evidence type="ECO:0000313" key="3">
    <source>
        <dbReference type="Proteomes" id="UP000004931"/>
    </source>
</evidence>
<dbReference type="Gene3D" id="3.40.30.10">
    <property type="entry name" value="Glutaredoxin"/>
    <property type="match status" value="2"/>
</dbReference>
<keyword evidence="3" id="KW-1185">Reference proteome</keyword>
<dbReference type="InterPro" id="IPR051924">
    <property type="entry name" value="GST_Kappa/NadH"/>
</dbReference>
<comment type="caution">
    <text evidence="2">The sequence shown here is derived from an EMBL/GenBank/DDBJ whole genome shotgun (WGS) entry which is preliminary data.</text>
</comment>